<dbReference type="VEuPathDB" id="CryptoDB:Vbra_75"/>
<dbReference type="PANTHER" id="PTHR35803">
    <property type="entry name" value="GLUCAN 1,4-ALPHA-GLUCOSIDASE SUSB-RELATED"/>
    <property type="match status" value="1"/>
</dbReference>
<proteinExistence type="predicted"/>
<dbReference type="InterPro" id="IPR029486">
    <property type="entry name" value="GH97_N"/>
</dbReference>
<dbReference type="PROSITE" id="PS51257">
    <property type="entry name" value="PROKAR_LIPOPROTEIN"/>
    <property type="match status" value="1"/>
</dbReference>
<feature type="domain" description="Glycosyl-hydrolase 97 C-terminal oligomerisation" evidence="6">
    <location>
        <begin position="654"/>
        <end position="724"/>
    </location>
</feature>
<dbReference type="Gene3D" id="2.60.40.1180">
    <property type="entry name" value="Golgi alpha-mannosidase II"/>
    <property type="match status" value="1"/>
</dbReference>
<dbReference type="Pfam" id="PF14508">
    <property type="entry name" value="GH97_N"/>
    <property type="match status" value="1"/>
</dbReference>
<dbReference type="InterPro" id="IPR029483">
    <property type="entry name" value="GH97_C"/>
</dbReference>
<evidence type="ECO:0000313" key="8">
    <source>
        <dbReference type="Proteomes" id="UP000041254"/>
    </source>
</evidence>
<dbReference type="PANTHER" id="PTHR35803:SF2">
    <property type="entry name" value="RETAINING ALPHA-GALACTOSIDASE"/>
    <property type="match status" value="1"/>
</dbReference>
<dbReference type="Gene3D" id="3.20.20.70">
    <property type="entry name" value="Aldolase class I"/>
    <property type="match status" value="1"/>
</dbReference>
<evidence type="ECO:0008006" key="9">
    <source>
        <dbReference type="Google" id="ProtNLM"/>
    </source>
</evidence>
<dbReference type="Gene3D" id="2.70.98.10">
    <property type="match status" value="1"/>
</dbReference>
<dbReference type="OrthoDB" id="492452at2759"/>
<feature type="signal peptide" evidence="3">
    <location>
        <begin position="1"/>
        <end position="21"/>
    </location>
</feature>
<feature type="chain" id="PRO_5005190351" description="Alpha-galactosidase" evidence="3">
    <location>
        <begin position="22"/>
        <end position="772"/>
    </location>
</feature>
<evidence type="ECO:0000256" key="1">
    <source>
        <dbReference type="ARBA" id="ARBA00022801"/>
    </source>
</evidence>
<keyword evidence="2" id="KW-0326">Glycosidase</keyword>
<dbReference type="Pfam" id="PF10566">
    <property type="entry name" value="Glyco_hydro_97"/>
    <property type="match status" value="1"/>
</dbReference>
<evidence type="ECO:0000256" key="3">
    <source>
        <dbReference type="SAM" id="SignalP"/>
    </source>
</evidence>
<dbReference type="InterPro" id="IPR017853">
    <property type="entry name" value="GH"/>
</dbReference>
<evidence type="ECO:0000259" key="6">
    <source>
        <dbReference type="Pfam" id="PF14509"/>
    </source>
</evidence>
<dbReference type="Proteomes" id="UP000041254">
    <property type="component" value="Unassembled WGS sequence"/>
</dbReference>
<keyword evidence="1" id="KW-0378">Hydrolase</keyword>
<protein>
    <recommendedName>
        <fullName evidence="9">Alpha-galactosidase</fullName>
    </recommendedName>
</protein>
<evidence type="ECO:0000259" key="5">
    <source>
        <dbReference type="Pfam" id="PF14508"/>
    </source>
</evidence>
<keyword evidence="8" id="KW-1185">Reference proteome</keyword>
<dbReference type="InterPro" id="IPR052720">
    <property type="entry name" value="Glycosyl_hydrolase_97"/>
</dbReference>
<dbReference type="InterPro" id="IPR013785">
    <property type="entry name" value="Aldolase_TIM"/>
</dbReference>
<dbReference type="STRING" id="1169540.A0A0G4GLT7"/>
<dbReference type="PhylomeDB" id="A0A0G4GLT7"/>
<feature type="domain" description="Glycosyl-hydrolase 97 N-terminal" evidence="5">
    <location>
        <begin position="66"/>
        <end position="317"/>
    </location>
</feature>
<feature type="domain" description="Glycosyl-hydrolase 97 catalytic" evidence="4">
    <location>
        <begin position="437"/>
        <end position="550"/>
    </location>
</feature>
<name>A0A0G4GLT7_VITBC</name>
<reference evidence="7 8" key="1">
    <citation type="submission" date="2014-11" db="EMBL/GenBank/DDBJ databases">
        <authorList>
            <person name="Zhu J."/>
            <person name="Qi W."/>
            <person name="Song R."/>
        </authorList>
    </citation>
    <scope>NUCLEOTIDE SEQUENCE [LARGE SCALE GENOMIC DNA]</scope>
</reference>
<accession>A0A0G4GLT7</accession>
<evidence type="ECO:0000259" key="4">
    <source>
        <dbReference type="Pfam" id="PF10566"/>
    </source>
</evidence>
<dbReference type="InterPro" id="IPR014718">
    <property type="entry name" value="GH-type_carb-bd"/>
</dbReference>
<organism evidence="7 8">
    <name type="scientific">Vitrella brassicaformis (strain CCMP3155)</name>
    <dbReference type="NCBI Taxonomy" id="1169540"/>
    <lineage>
        <taxon>Eukaryota</taxon>
        <taxon>Sar</taxon>
        <taxon>Alveolata</taxon>
        <taxon>Colpodellida</taxon>
        <taxon>Vitrellaceae</taxon>
        <taxon>Vitrella</taxon>
    </lineage>
</organism>
<dbReference type="GO" id="GO:0030246">
    <property type="term" value="F:carbohydrate binding"/>
    <property type="evidence" value="ECO:0007669"/>
    <property type="project" value="InterPro"/>
</dbReference>
<dbReference type="EMBL" id="CDMY01000710">
    <property type="protein sequence ID" value="CEM31076.1"/>
    <property type="molecule type" value="Genomic_DNA"/>
</dbReference>
<dbReference type="InParanoid" id="A0A0G4GLT7"/>
<sequence length="772" mass="87184">MDWRAVVLVSVAISSCQQTTSVPIASKDITPPPPRSTDGLEDGAPPAYVFTVFVSEDERDDNEGLNKLMYKITDKTTGAKIIESSALGLTVNGTDLGRGVEMHELPAEKIDETYVKIGKHRVVTSHAMDYTFHVLHLESNITWYLNVRLFNDGVAFRYSWQGSQEDQISKEDTEFVMPDGTYVWYFERTDGRQRYELQSYAGEWLHSPVDHLATREKQIGHLYGAPLLFDLTGPESDGWSSKGIQYALVTEAALYDFSGMRIEALPGRIFRPNFAEATFPAPPQSKDDGLIHCPWRVVMLASNLHRLVSNEMISHLNPGPSVDLFRTGARDDQEQGRAPSWVVPGRSVWQWYNAKWTGHRFEDIMPEGEKRYIDAAAELGFEYTTVDCCWLQWGAPRDDDGDDDFLIRRKGPDALWPAPSWPDEMPVFNWPNATTRQASYTLLADVCKYASDKGVKVIAWKDAHDKDRITKPGPDRSFANLRNFLSRLKAVGASGVKVDYVHGETEDKVQFETALMEMTAELKLVVNIHGCRKPSGESRRYPNHLTREAVWGMEIMRFLHGRYFKSPSKLALKPITARHNAILPFTRFVIGGADYTPMALRPEMRGSTTIVHQIALLVLFDSPLQTIAEDPHYLLDKDKPHAAALDVIKAIPATWHTTHLLPPSSIGELVVMARKTNDEATDTWFLAAINGRDEQVTIDAISVDFLDKIKTYEMVTLSSVDGDGEGMVQRREARKKGEEWQRLEGVRLLPGDGLVVMWTAEERKKEDKRKEL</sequence>
<evidence type="ECO:0000313" key="7">
    <source>
        <dbReference type="EMBL" id="CEM31076.1"/>
    </source>
</evidence>
<dbReference type="GO" id="GO:0016798">
    <property type="term" value="F:hydrolase activity, acting on glycosyl bonds"/>
    <property type="evidence" value="ECO:0007669"/>
    <property type="project" value="UniProtKB-KW"/>
</dbReference>
<dbReference type="InterPro" id="IPR019563">
    <property type="entry name" value="GH97_catalytic"/>
</dbReference>
<dbReference type="AlphaFoldDB" id="A0A0G4GLT7"/>
<gene>
    <name evidence="7" type="ORF">Vbra_75</name>
</gene>
<dbReference type="InterPro" id="IPR013780">
    <property type="entry name" value="Glyco_hydro_b"/>
</dbReference>
<dbReference type="Pfam" id="PF14509">
    <property type="entry name" value="GH97_C"/>
    <property type="match status" value="1"/>
</dbReference>
<dbReference type="SUPFAM" id="SSF51445">
    <property type="entry name" value="(Trans)glycosidases"/>
    <property type="match status" value="1"/>
</dbReference>
<evidence type="ECO:0000256" key="2">
    <source>
        <dbReference type="ARBA" id="ARBA00023295"/>
    </source>
</evidence>
<keyword evidence="3" id="KW-0732">Signal</keyword>